<dbReference type="GO" id="GO:0016757">
    <property type="term" value="F:glycosyltransferase activity"/>
    <property type="evidence" value="ECO:0007669"/>
    <property type="project" value="InterPro"/>
</dbReference>
<accession>A0A1D8USK7</accession>
<gene>
    <name evidence="3" type="ORF">A0U89_05165</name>
</gene>
<name>A0A1D8USK7_9PROT</name>
<sequence>MFLHTPRVAIVHEWLEHFAGSERVVEQLLLLYPQAELFAVMDFLPKEERKFLNGKKVNTSFVQKLPFSRKFFRHYLGLMPLAVEQWDFTGFDIIISSHHAVAKGVITGPDQLHVCYVHSPMRYAWDMQTTYLRQSGLQSGLKSLYLRWLLHRLRNVDVRTASGVDVFIANSNYIARRIRKVWRRHATTIYPPVDVENFALSTNPRKDYIVVSRMVPYKRVDLIVSAFCRIPDRNLIVVGAGTEYDKIAALAGSAPNIKLAGRLPQEEMVRAIQGARAFVFAAEEDFGIAMVEAQACGTPVIAYGRGGALDIVNTSKDKPTGVLFDEQTPEAIIEAIHEFERQESLITTHNCCENALKFSATAFRTHIKAIVEKSYDQLFSDNATLEI</sequence>
<feature type="domain" description="Glycosyltransferase subfamily 4-like N-terminal" evidence="2">
    <location>
        <begin position="20"/>
        <end position="196"/>
    </location>
</feature>
<evidence type="ECO:0000259" key="1">
    <source>
        <dbReference type="Pfam" id="PF00534"/>
    </source>
</evidence>
<evidence type="ECO:0000259" key="2">
    <source>
        <dbReference type="Pfam" id="PF13439"/>
    </source>
</evidence>
<dbReference type="InterPro" id="IPR050194">
    <property type="entry name" value="Glycosyltransferase_grp1"/>
</dbReference>
<dbReference type="Pfam" id="PF00534">
    <property type="entry name" value="Glycos_transf_1"/>
    <property type="match status" value="1"/>
</dbReference>
<dbReference type="InterPro" id="IPR001296">
    <property type="entry name" value="Glyco_trans_1"/>
</dbReference>
<keyword evidence="4" id="KW-1185">Reference proteome</keyword>
<protein>
    <submittedName>
        <fullName evidence="3">Glycosyl transferase family 1</fullName>
    </submittedName>
</protein>
<organism evidence="3 4">
    <name type="scientific">Kozakia baliensis</name>
    <dbReference type="NCBI Taxonomy" id="153496"/>
    <lineage>
        <taxon>Bacteria</taxon>
        <taxon>Pseudomonadati</taxon>
        <taxon>Pseudomonadota</taxon>
        <taxon>Alphaproteobacteria</taxon>
        <taxon>Acetobacterales</taxon>
        <taxon>Acetobacteraceae</taxon>
        <taxon>Kozakia</taxon>
    </lineage>
</organism>
<feature type="domain" description="Glycosyl transferase family 1" evidence="1">
    <location>
        <begin position="204"/>
        <end position="356"/>
    </location>
</feature>
<evidence type="ECO:0000313" key="3">
    <source>
        <dbReference type="EMBL" id="AOX16611.1"/>
    </source>
</evidence>
<dbReference type="Pfam" id="PF13439">
    <property type="entry name" value="Glyco_transf_4"/>
    <property type="match status" value="1"/>
</dbReference>
<keyword evidence="3" id="KW-0808">Transferase</keyword>
<dbReference type="STRING" id="153496.A0U89_05165"/>
<evidence type="ECO:0000313" key="4">
    <source>
        <dbReference type="Proteomes" id="UP000179145"/>
    </source>
</evidence>
<dbReference type="PANTHER" id="PTHR45947">
    <property type="entry name" value="SULFOQUINOVOSYL TRANSFERASE SQD2"/>
    <property type="match status" value="1"/>
</dbReference>
<dbReference type="Gene3D" id="3.40.50.2000">
    <property type="entry name" value="Glycogen Phosphorylase B"/>
    <property type="match status" value="2"/>
</dbReference>
<dbReference type="AlphaFoldDB" id="A0A1D8USK7"/>
<reference evidence="3 4" key="1">
    <citation type="journal article" date="2016" name="Microb. Cell Fact.">
        <title>Dissection of exopolysaccharide biosynthesis in Kozakia baliensis.</title>
        <authorList>
            <person name="Brandt J.U."/>
            <person name="Jakob F."/>
            <person name="Behr J."/>
            <person name="Geissler A.J."/>
            <person name="Vogel R.F."/>
        </authorList>
    </citation>
    <scope>NUCLEOTIDE SEQUENCE [LARGE SCALE GENOMIC DNA]</scope>
    <source>
        <strain evidence="3 4">DSM 14400</strain>
    </source>
</reference>
<dbReference type="KEGG" id="kba:A0U89_05165"/>
<dbReference type="InterPro" id="IPR028098">
    <property type="entry name" value="Glyco_trans_4-like_N"/>
</dbReference>
<dbReference type="SUPFAM" id="SSF53756">
    <property type="entry name" value="UDP-Glycosyltransferase/glycogen phosphorylase"/>
    <property type="match status" value="1"/>
</dbReference>
<dbReference type="Proteomes" id="UP000179145">
    <property type="component" value="Chromosome"/>
</dbReference>
<dbReference type="PANTHER" id="PTHR45947:SF3">
    <property type="entry name" value="SULFOQUINOVOSYL TRANSFERASE SQD2"/>
    <property type="match status" value="1"/>
</dbReference>
<dbReference type="EMBL" id="CP014674">
    <property type="protein sequence ID" value="AOX16611.1"/>
    <property type="molecule type" value="Genomic_DNA"/>
</dbReference>
<dbReference type="OrthoDB" id="9801573at2"/>
<proteinExistence type="predicted"/>